<proteinExistence type="predicted"/>
<comment type="caution">
    <text evidence="2">The sequence shown here is derived from an EMBL/GenBank/DDBJ whole genome shotgun (WGS) entry which is preliminary data.</text>
</comment>
<evidence type="ECO:0000313" key="2">
    <source>
        <dbReference type="EMBL" id="MDV2078510.1"/>
    </source>
</evidence>
<dbReference type="Proteomes" id="UP001269819">
    <property type="component" value="Unassembled WGS sequence"/>
</dbReference>
<protein>
    <submittedName>
        <fullName evidence="2">Uncharacterized protein</fullName>
    </submittedName>
</protein>
<keyword evidence="1" id="KW-1133">Transmembrane helix</keyword>
<keyword evidence="3" id="KW-1185">Reference proteome</keyword>
<dbReference type="RefSeq" id="WP_316973268.1">
    <property type="nucleotide sequence ID" value="NZ_JAWIIJ010000004.1"/>
</dbReference>
<name>A0ABU3VW46_9GAMM</name>
<accession>A0ABU3VW46</accession>
<feature type="transmembrane region" description="Helical" evidence="1">
    <location>
        <begin position="140"/>
        <end position="157"/>
    </location>
</feature>
<organism evidence="2 3">
    <name type="scientific">Marinobacter xestospongiae</name>
    <dbReference type="NCBI Taxonomy" id="994319"/>
    <lineage>
        <taxon>Bacteria</taxon>
        <taxon>Pseudomonadati</taxon>
        <taxon>Pseudomonadota</taxon>
        <taxon>Gammaproteobacteria</taxon>
        <taxon>Pseudomonadales</taxon>
        <taxon>Marinobacteraceae</taxon>
        <taxon>Marinobacter</taxon>
    </lineage>
</organism>
<evidence type="ECO:0000256" key="1">
    <source>
        <dbReference type="SAM" id="Phobius"/>
    </source>
</evidence>
<keyword evidence="1" id="KW-0812">Transmembrane</keyword>
<sequence>MGVDFYVSELNGYLKALQTISGKGFRFFVRSYCCNEGVDDFVYNNVRDWFEGSSSYSLSEIVYEEVFECVEFMVFSGFNRRFSELNVRELDFWGRMIREDINEYYGLMSNSSTDGSEVFHPLVEGPVFVVDFAGISRGRIFLFFVLIGDFYVVTCFFKK</sequence>
<keyword evidence="1" id="KW-0472">Membrane</keyword>
<evidence type="ECO:0000313" key="3">
    <source>
        <dbReference type="Proteomes" id="UP001269819"/>
    </source>
</evidence>
<gene>
    <name evidence="2" type="ORF">RYS15_07430</name>
</gene>
<reference evidence="2 3" key="1">
    <citation type="submission" date="2023-10" db="EMBL/GenBank/DDBJ databases">
        <title>Characteristics and mechanism of a salt-tolerant marine origin heterotrophic nitrifying- aerobic denitrifying bacteria Marinobacter xestospongiae HN1.</title>
        <authorList>
            <person name="Qi R."/>
        </authorList>
    </citation>
    <scope>NUCLEOTIDE SEQUENCE [LARGE SCALE GENOMIC DNA]</scope>
    <source>
        <strain evidence="2 3">HN1</strain>
    </source>
</reference>
<dbReference type="EMBL" id="JAWIIJ010000004">
    <property type="protein sequence ID" value="MDV2078510.1"/>
    <property type="molecule type" value="Genomic_DNA"/>
</dbReference>